<dbReference type="Proteomes" id="UP000637002">
    <property type="component" value="Unassembled WGS sequence"/>
</dbReference>
<dbReference type="EMBL" id="BMGG01000011">
    <property type="protein sequence ID" value="GGC90587.1"/>
    <property type="molecule type" value="Genomic_DNA"/>
</dbReference>
<gene>
    <name evidence="3" type="ORF">GCM10010994_55490</name>
</gene>
<dbReference type="RefSeq" id="WP_188612415.1">
    <property type="nucleotide sequence ID" value="NZ_BMGG01000011.1"/>
</dbReference>
<feature type="domain" description="OmpR/PhoB-type" evidence="2">
    <location>
        <begin position="34"/>
        <end position="108"/>
    </location>
</feature>
<evidence type="ECO:0000256" key="1">
    <source>
        <dbReference type="ARBA" id="ARBA00023125"/>
    </source>
</evidence>
<proteinExistence type="predicted"/>
<dbReference type="GO" id="GO:0006355">
    <property type="term" value="P:regulation of DNA-templated transcription"/>
    <property type="evidence" value="ECO:0007669"/>
    <property type="project" value="InterPro"/>
</dbReference>
<dbReference type="InterPro" id="IPR036388">
    <property type="entry name" value="WH-like_DNA-bd_sf"/>
</dbReference>
<dbReference type="Gene3D" id="1.10.10.10">
    <property type="entry name" value="Winged helix-like DNA-binding domain superfamily/Winged helix DNA-binding domain"/>
    <property type="match status" value="1"/>
</dbReference>
<dbReference type="GO" id="GO:0003677">
    <property type="term" value="F:DNA binding"/>
    <property type="evidence" value="ECO:0007669"/>
    <property type="project" value="UniProtKB-KW"/>
</dbReference>
<comment type="caution">
    <text evidence="3">The sequence shown here is derived from an EMBL/GenBank/DDBJ whole genome shotgun (WGS) entry which is preliminary data.</text>
</comment>
<keyword evidence="4" id="KW-1185">Reference proteome</keyword>
<dbReference type="InterPro" id="IPR001867">
    <property type="entry name" value="OmpR/PhoB-type_DNA-bd"/>
</dbReference>
<dbReference type="GO" id="GO:0000160">
    <property type="term" value="P:phosphorelay signal transduction system"/>
    <property type="evidence" value="ECO:0007669"/>
    <property type="project" value="InterPro"/>
</dbReference>
<evidence type="ECO:0000313" key="4">
    <source>
        <dbReference type="Proteomes" id="UP000637002"/>
    </source>
</evidence>
<dbReference type="SUPFAM" id="SSF46894">
    <property type="entry name" value="C-terminal effector domain of the bipartite response regulators"/>
    <property type="match status" value="1"/>
</dbReference>
<sequence>MLSPDRTLADLREENEELREQVRQLQEMLAPRLPIPIEWRLTVSERRFVEALYRRDVCARDLLFGVVCGAVETTGQVIDVHACRIRKKVRPFGIDKAIVNVRGIGFAMGADLRRAIEAASGVAA</sequence>
<name>A0A916UXU6_9HYPH</name>
<evidence type="ECO:0000313" key="3">
    <source>
        <dbReference type="EMBL" id="GGC90587.1"/>
    </source>
</evidence>
<dbReference type="SMART" id="SM00862">
    <property type="entry name" value="Trans_reg_C"/>
    <property type="match status" value="1"/>
</dbReference>
<reference evidence="3" key="2">
    <citation type="submission" date="2020-09" db="EMBL/GenBank/DDBJ databases">
        <authorList>
            <person name="Sun Q."/>
            <person name="Zhou Y."/>
        </authorList>
    </citation>
    <scope>NUCLEOTIDE SEQUENCE</scope>
    <source>
        <strain evidence="3">CGMCC 1.12919</strain>
    </source>
</reference>
<organism evidence="3 4">
    <name type="scientific">Chelatococcus reniformis</name>
    <dbReference type="NCBI Taxonomy" id="1494448"/>
    <lineage>
        <taxon>Bacteria</taxon>
        <taxon>Pseudomonadati</taxon>
        <taxon>Pseudomonadota</taxon>
        <taxon>Alphaproteobacteria</taxon>
        <taxon>Hyphomicrobiales</taxon>
        <taxon>Chelatococcaceae</taxon>
        <taxon>Chelatococcus</taxon>
    </lineage>
</organism>
<evidence type="ECO:0000259" key="2">
    <source>
        <dbReference type="SMART" id="SM00862"/>
    </source>
</evidence>
<accession>A0A916UXU6</accession>
<dbReference type="Pfam" id="PF00486">
    <property type="entry name" value="Trans_reg_C"/>
    <property type="match status" value="1"/>
</dbReference>
<dbReference type="InterPro" id="IPR016032">
    <property type="entry name" value="Sig_transdc_resp-reg_C-effctor"/>
</dbReference>
<reference evidence="3" key="1">
    <citation type="journal article" date="2014" name="Int. J. Syst. Evol. Microbiol.">
        <title>Complete genome sequence of Corynebacterium casei LMG S-19264T (=DSM 44701T), isolated from a smear-ripened cheese.</title>
        <authorList>
            <consortium name="US DOE Joint Genome Institute (JGI-PGF)"/>
            <person name="Walter F."/>
            <person name="Albersmeier A."/>
            <person name="Kalinowski J."/>
            <person name="Ruckert C."/>
        </authorList>
    </citation>
    <scope>NUCLEOTIDE SEQUENCE</scope>
    <source>
        <strain evidence="3">CGMCC 1.12919</strain>
    </source>
</reference>
<dbReference type="AlphaFoldDB" id="A0A916UXU6"/>
<keyword evidence="1" id="KW-0238">DNA-binding</keyword>
<protein>
    <recommendedName>
        <fullName evidence="2">OmpR/PhoB-type domain-containing protein</fullName>
    </recommendedName>
</protein>